<evidence type="ECO:0000256" key="1">
    <source>
        <dbReference type="SAM" id="Phobius"/>
    </source>
</evidence>
<accession>A0A845QYN0</accession>
<organism evidence="2 3">
    <name type="scientific">Senegalia massiliensis</name>
    <dbReference type="NCBI Taxonomy" id="1720316"/>
    <lineage>
        <taxon>Bacteria</taxon>
        <taxon>Bacillati</taxon>
        <taxon>Bacillota</taxon>
        <taxon>Clostridia</taxon>
        <taxon>Eubacteriales</taxon>
        <taxon>Clostridiaceae</taxon>
        <taxon>Senegalia</taxon>
    </lineage>
</organism>
<dbReference type="RefSeq" id="WP_160196009.1">
    <property type="nucleotide sequence ID" value="NZ_QXXA01000003.1"/>
</dbReference>
<proteinExistence type="predicted"/>
<name>A0A845QYN0_9CLOT</name>
<feature type="transmembrane region" description="Helical" evidence="1">
    <location>
        <begin position="200"/>
        <end position="218"/>
    </location>
</feature>
<keyword evidence="3" id="KW-1185">Reference proteome</keyword>
<keyword evidence="1" id="KW-0472">Membrane</keyword>
<reference evidence="2 3" key="1">
    <citation type="submission" date="2018-08" db="EMBL/GenBank/DDBJ databases">
        <title>Murine metabolic-syndrome-specific gut microbial biobank.</title>
        <authorList>
            <person name="Liu C."/>
        </authorList>
    </citation>
    <scope>NUCLEOTIDE SEQUENCE [LARGE SCALE GENOMIC DNA]</scope>
    <source>
        <strain evidence="2 3">583</strain>
    </source>
</reference>
<protein>
    <submittedName>
        <fullName evidence="2">Uncharacterized protein</fullName>
    </submittedName>
</protein>
<comment type="caution">
    <text evidence="2">The sequence shown here is derived from an EMBL/GenBank/DDBJ whole genome shotgun (WGS) entry which is preliminary data.</text>
</comment>
<keyword evidence="1" id="KW-0812">Transmembrane</keyword>
<keyword evidence="1" id="KW-1133">Transmembrane helix</keyword>
<evidence type="ECO:0000313" key="2">
    <source>
        <dbReference type="EMBL" id="NBI05493.1"/>
    </source>
</evidence>
<dbReference type="Proteomes" id="UP000467132">
    <property type="component" value="Unassembled WGS sequence"/>
</dbReference>
<evidence type="ECO:0000313" key="3">
    <source>
        <dbReference type="Proteomes" id="UP000467132"/>
    </source>
</evidence>
<dbReference type="OrthoDB" id="2588230at2"/>
<sequence>MKRKTKNFLIIFIVTMIISQGTVFAADALYRFMNNDQDALIVGQIKNIEDEYMNVEVSRQIMTPLNRIISILKRRAFLNEDDNIKVEKVNTYSNFDENNENGKLEEGDYIIASMNKEDSHFKVVWGIYKLTSNNMKKLDVIYPNESKDTAMEAYSIEVFINSNGRKKDFSYNYEKSQVSYKNKVIYDNGKIIESNSLIDLSLIWISISIIILIIIYGFKLRENKLK</sequence>
<gene>
    <name evidence="2" type="ORF">D3Z33_01340</name>
</gene>
<dbReference type="EMBL" id="QXXA01000003">
    <property type="protein sequence ID" value="NBI05493.1"/>
    <property type="molecule type" value="Genomic_DNA"/>
</dbReference>
<dbReference type="AlphaFoldDB" id="A0A845QYN0"/>